<protein>
    <submittedName>
        <fullName evidence="2">Inner membrane protein YdcO</fullName>
    </submittedName>
</protein>
<proteinExistence type="predicted"/>
<dbReference type="PANTHER" id="PTHR30199:SF0">
    <property type="entry name" value="INNER MEMBRANE PROTEIN YDCO"/>
    <property type="match status" value="1"/>
</dbReference>
<accession>A0A1J5REN2</accession>
<dbReference type="AlphaFoldDB" id="A0A1J5REN2"/>
<dbReference type="Pfam" id="PF03594">
    <property type="entry name" value="BenE"/>
    <property type="match status" value="1"/>
</dbReference>
<feature type="transmembrane region" description="Helical" evidence="1">
    <location>
        <begin position="167"/>
        <end position="196"/>
    </location>
</feature>
<feature type="transmembrane region" description="Helical" evidence="1">
    <location>
        <begin position="290"/>
        <end position="314"/>
    </location>
</feature>
<name>A0A1J5REN2_9ZZZZ</name>
<sequence>MPDGHRLSATAVGAGLLAALVGYTSSVAVVLAGLDATGASPAQKISGLAAVTFAMGLSGIWLSLKTRMPISVVWTTPGMALVAATPAISGGYPAALGAFLLTALLVVLSGLFRPLGRWTTAIPRPLSAAMLAGILLELCLAPFQALARQPAAMLAILLTWAVVGRLARLFAVPAALAVALVMVAVKSPVAALLPAGLLPHLLWTAPHLTWGAAIGIALPLFIVTMASQNIPGLTVLHSYDYQPPVPPLFWGTGLVSALIAPFGGPTVNLAAITAALCAGPEAGQDRARRWQAAVAAGLAYMALAALAALTVGLIAGVSPLLIEAVAGLALLAALGQALKAAVAEEAARIPALVTFLVTASGFSAFGIGPAFWGLVLGGALHLLFKALPQR</sequence>
<comment type="caution">
    <text evidence="2">The sequence shown here is derived from an EMBL/GenBank/DDBJ whole genome shotgun (WGS) entry which is preliminary data.</text>
</comment>
<dbReference type="EMBL" id="MLJW01000199">
    <property type="protein sequence ID" value="OIQ93826.1"/>
    <property type="molecule type" value="Genomic_DNA"/>
</dbReference>
<feature type="transmembrane region" description="Helical" evidence="1">
    <location>
        <begin position="208"/>
        <end position="228"/>
    </location>
</feature>
<dbReference type="NCBIfam" id="TIGR00843">
    <property type="entry name" value="benE"/>
    <property type="match status" value="1"/>
</dbReference>
<keyword evidence="1" id="KW-0812">Transmembrane</keyword>
<gene>
    <name evidence="2" type="primary">ydcO_1</name>
    <name evidence="2" type="ORF">GALL_242090</name>
</gene>
<feature type="transmembrane region" description="Helical" evidence="1">
    <location>
        <begin position="320"/>
        <end position="339"/>
    </location>
</feature>
<dbReference type="GO" id="GO:0042925">
    <property type="term" value="F:benzoate transmembrane transporter activity"/>
    <property type="evidence" value="ECO:0007669"/>
    <property type="project" value="InterPro"/>
</dbReference>
<feature type="transmembrane region" description="Helical" evidence="1">
    <location>
        <begin position="248"/>
        <end position="278"/>
    </location>
</feature>
<feature type="transmembrane region" description="Helical" evidence="1">
    <location>
        <begin position="12"/>
        <end position="33"/>
    </location>
</feature>
<evidence type="ECO:0000256" key="1">
    <source>
        <dbReference type="SAM" id="Phobius"/>
    </source>
</evidence>
<keyword evidence="1" id="KW-0472">Membrane</keyword>
<feature type="transmembrane region" description="Helical" evidence="1">
    <location>
        <begin position="45"/>
        <end position="64"/>
    </location>
</feature>
<keyword evidence="1" id="KW-1133">Transmembrane helix</keyword>
<feature type="transmembrane region" description="Helical" evidence="1">
    <location>
        <begin position="128"/>
        <end position="147"/>
    </location>
</feature>
<feature type="transmembrane region" description="Helical" evidence="1">
    <location>
        <begin position="94"/>
        <end position="116"/>
    </location>
</feature>
<dbReference type="PANTHER" id="PTHR30199">
    <property type="entry name" value="MFS FAMILY TRANSPORTER, PREDICTED SUBSTRATE BENZOATE"/>
    <property type="match status" value="1"/>
</dbReference>
<reference evidence="2" key="1">
    <citation type="submission" date="2016-10" db="EMBL/GenBank/DDBJ databases">
        <title>Sequence of Gallionella enrichment culture.</title>
        <authorList>
            <person name="Poehlein A."/>
            <person name="Muehling M."/>
            <person name="Daniel R."/>
        </authorList>
    </citation>
    <scope>NUCLEOTIDE SEQUENCE</scope>
</reference>
<organism evidence="2">
    <name type="scientific">mine drainage metagenome</name>
    <dbReference type="NCBI Taxonomy" id="410659"/>
    <lineage>
        <taxon>unclassified sequences</taxon>
        <taxon>metagenomes</taxon>
        <taxon>ecological metagenomes</taxon>
    </lineage>
</organism>
<feature type="transmembrane region" description="Helical" evidence="1">
    <location>
        <begin position="351"/>
        <end position="384"/>
    </location>
</feature>
<dbReference type="GO" id="GO:0005886">
    <property type="term" value="C:plasma membrane"/>
    <property type="evidence" value="ECO:0007669"/>
    <property type="project" value="TreeGrafter"/>
</dbReference>
<evidence type="ECO:0000313" key="2">
    <source>
        <dbReference type="EMBL" id="OIQ93826.1"/>
    </source>
</evidence>
<dbReference type="InterPro" id="IPR004711">
    <property type="entry name" value="Benzoate_Transporter"/>
</dbReference>